<evidence type="ECO:0000313" key="2">
    <source>
        <dbReference type="Proteomes" id="UP000307841"/>
    </source>
</evidence>
<proteinExistence type="predicted"/>
<name>A0A4U2Y9Q6_9BACL</name>
<dbReference type="InterPro" id="IPR000415">
    <property type="entry name" value="Nitroreductase-like"/>
</dbReference>
<dbReference type="SUPFAM" id="SSF55469">
    <property type="entry name" value="FMN-dependent nitroreductase-like"/>
    <property type="match status" value="1"/>
</dbReference>
<organism evidence="1 2">
    <name type="scientific">Brevibacillus antibioticus</name>
    <dbReference type="NCBI Taxonomy" id="2570228"/>
    <lineage>
        <taxon>Bacteria</taxon>
        <taxon>Bacillati</taxon>
        <taxon>Bacillota</taxon>
        <taxon>Bacilli</taxon>
        <taxon>Bacillales</taxon>
        <taxon>Paenibacillaceae</taxon>
        <taxon>Brevibacillus</taxon>
    </lineage>
</organism>
<dbReference type="RefSeq" id="WP_137030890.1">
    <property type="nucleotide sequence ID" value="NZ_SZNK01000001.1"/>
</dbReference>
<keyword evidence="2" id="KW-1185">Reference proteome</keyword>
<dbReference type="EMBL" id="SZNK01000001">
    <property type="protein sequence ID" value="TKI57450.1"/>
    <property type="molecule type" value="Genomic_DNA"/>
</dbReference>
<comment type="caution">
    <text evidence="1">The sequence shown here is derived from an EMBL/GenBank/DDBJ whole genome shotgun (WGS) entry which is preliminary data.</text>
</comment>
<accession>A0A4U2Y9Q6</accession>
<dbReference type="Proteomes" id="UP000307841">
    <property type="component" value="Unassembled WGS sequence"/>
</dbReference>
<dbReference type="Gene3D" id="3.40.109.10">
    <property type="entry name" value="NADH Oxidase"/>
    <property type="match status" value="1"/>
</dbReference>
<dbReference type="OrthoDB" id="2680095at2"/>
<sequence length="218" mass="25203">MNPNNIVQELIKEECFNVWNNSSGDNSNFDTFGSMRSWRKVLDERESFSFFDKEKDVEYDDLVQMLINNEKFIEQIAGTSLLEQYLLINRVNMHNDEAFSSRKVYRYSYPQNDIQEVADIPQHFTQEQLMLQKEFANAAVVVFFVGKIADRTATCGVTGYTNLLTIAGMVAHNMWLHSLSRGYEGTVFAGLLPRTLRMFTDIDGFTKAQMFAYCFGKR</sequence>
<evidence type="ECO:0000313" key="1">
    <source>
        <dbReference type="EMBL" id="TKI57450.1"/>
    </source>
</evidence>
<dbReference type="GO" id="GO:0016491">
    <property type="term" value="F:oxidoreductase activity"/>
    <property type="evidence" value="ECO:0007669"/>
    <property type="project" value="InterPro"/>
</dbReference>
<gene>
    <name evidence="1" type="ORF">E8L90_19425</name>
</gene>
<protein>
    <submittedName>
        <fullName evidence="1">Uncharacterized protein</fullName>
    </submittedName>
</protein>
<reference evidence="1 2" key="1">
    <citation type="submission" date="2019-04" db="EMBL/GenBank/DDBJ databases">
        <title>Whole genome sequencing of Brevibacillus sp. TGS2-1.</title>
        <authorList>
            <person name="Choi A."/>
        </authorList>
    </citation>
    <scope>NUCLEOTIDE SEQUENCE [LARGE SCALE GENOMIC DNA]</scope>
    <source>
        <strain evidence="1 2">TGS2-1</strain>
    </source>
</reference>
<dbReference type="AlphaFoldDB" id="A0A4U2Y9Q6"/>